<feature type="domain" description="RRM" evidence="4">
    <location>
        <begin position="96"/>
        <end position="172"/>
    </location>
</feature>
<dbReference type="InterPro" id="IPR000504">
    <property type="entry name" value="RRM_dom"/>
</dbReference>
<keyword evidence="1 2" id="KW-0694">RNA-binding</keyword>
<feature type="compositionally biased region" description="Low complexity" evidence="3">
    <location>
        <begin position="247"/>
        <end position="261"/>
    </location>
</feature>
<feature type="compositionally biased region" description="Basic and acidic residues" evidence="3">
    <location>
        <begin position="293"/>
        <end position="304"/>
    </location>
</feature>
<dbReference type="PANTHER" id="PTHR23236:SF11">
    <property type="entry name" value="EUKARYOTIC TRANSLATION INITIATION FACTOR 4H"/>
    <property type="match status" value="1"/>
</dbReference>
<feature type="compositionally biased region" description="Gly residues" evidence="3">
    <location>
        <begin position="66"/>
        <end position="78"/>
    </location>
</feature>
<dbReference type="STRING" id="1507870.A0A1V8SE94"/>
<dbReference type="AlphaFoldDB" id="A0A1V8SE94"/>
<reference evidence="6" key="1">
    <citation type="submission" date="2017-03" db="EMBL/GenBank/DDBJ databases">
        <title>Genomes of endolithic fungi from Antarctica.</title>
        <authorList>
            <person name="Coleine C."/>
            <person name="Masonjones S."/>
            <person name="Stajich J.E."/>
        </authorList>
    </citation>
    <scope>NUCLEOTIDE SEQUENCE [LARGE SCALE GENOMIC DNA]</scope>
    <source>
        <strain evidence="6">CCFEE 5527</strain>
    </source>
</reference>
<dbReference type="OrthoDB" id="48651at2759"/>
<dbReference type="SUPFAM" id="SSF54928">
    <property type="entry name" value="RNA-binding domain, RBD"/>
    <property type="match status" value="1"/>
</dbReference>
<feature type="compositionally biased region" description="Low complexity" evidence="3">
    <location>
        <begin position="327"/>
        <end position="340"/>
    </location>
</feature>
<feature type="compositionally biased region" description="Basic and acidic residues" evidence="3">
    <location>
        <begin position="386"/>
        <end position="440"/>
    </location>
</feature>
<evidence type="ECO:0000313" key="6">
    <source>
        <dbReference type="Proteomes" id="UP000192596"/>
    </source>
</evidence>
<feature type="region of interest" description="Disordered" evidence="3">
    <location>
        <begin position="171"/>
        <end position="576"/>
    </location>
</feature>
<feature type="compositionally biased region" description="Low complexity" evidence="3">
    <location>
        <begin position="359"/>
        <end position="376"/>
    </location>
</feature>
<dbReference type="SMART" id="SM00360">
    <property type="entry name" value="RRM"/>
    <property type="match status" value="1"/>
</dbReference>
<feature type="compositionally biased region" description="Basic and acidic residues" evidence="3">
    <location>
        <begin position="172"/>
        <end position="188"/>
    </location>
</feature>
<sequence length="576" mass="61868">MAPKKKAEKMALGDFLQNQTLGSWADEMDSQPLPSASSKYSARDREGGDRSFSQPTWERSGSNMGARGGDSAYGGGGDRPQYAVREELPLPDKPPYTVHLGNLAFDVTQTDVEGFLAGCDVTSVRLIEDKVDRKPKGFGYVEFGTVEGLKKALTLSETSFMGRNVRISVAEPSKERAESTRDFSDWSRKGPLPDLATQGRQPSRGFSRGNFDERSDAGSDRDGGRRPAFFQDDGKVRDFSNWERKGPLSPAAGAAPPARDGAGPREYGAPQERRSSPAWGEGTGRSEAGSRPPRREFQEGRPPADRAPTAAEQDSQWRSKMRPDAPSPAATPEASAPTSPVVKAPTERPRIQLAKRTVSSSAPDSAGAASDSKASPFGAAKPIDTAQRDREVAEKREIAIREKKEADDKARDEKVAKEAAARQARAERADRGQTQQDDKVTSPTTEAAPGAPRRASKPTNAPPAKNPWTKQQNGDSDAPREQQRPSFSLLKHDDENGDDEDGVSDMPDSSANGTIVGDKETKPQDVVKVVSAGDTAEGAEPTAEAMEEDGWSTVSAKPKNVPKNTARRGGARALAS</sequence>
<dbReference type="InParanoid" id="A0A1V8SE94"/>
<evidence type="ECO:0000313" key="5">
    <source>
        <dbReference type="EMBL" id="OQN97413.1"/>
    </source>
</evidence>
<accession>A0A1V8SE94</accession>
<dbReference type="EMBL" id="NAJO01000054">
    <property type="protein sequence ID" value="OQN97413.1"/>
    <property type="molecule type" value="Genomic_DNA"/>
</dbReference>
<evidence type="ECO:0000256" key="1">
    <source>
        <dbReference type="ARBA" id="ARBA00022884"/>
    </source>
</evidence>
<feature type="compositionally biased region" description="Basic and acidic residues" evidence="3">
    <location>
        <begin position="210"/>
        <end position="225"/>
    </location>
</feature>
<dbReference type="PANTHER" id="PTHR23236">
    <property type="entry name" value="EUKARYOTIC TRANSLATION INITIATION FACTOR 4B/4H"/>
    <property type="match status" value="1"/>
</dbReference>
<feature type="region of interest" description="Disordered" evidence="3">
    <location>
        <begin position="22"/>
        <end position="90"/>
    </location>
</feature>
<evidence type="ECO:0000259" key="4">
    <source>
        <dbReference type="PROSITE" id="PS50102"/>
    </source>
</evidence>
<keyword evidence="6" id="KW-1185">Reference proteome</keyword>
<dbReference type="GO" id="GO:0003723">
    <property type="term" value="F:RNA binding"/>
    <property type="evidence" value="ECO:0007669"/>
    <property type="project" value="UniProtKB-UniRule"/>
</dbReference>
<dbReference type="Pfam" id="PF00076">
    <property type="entry name" value="RRM_1"/>
    <property type="match status" value="1"/>
</dbReference>
<dbReference type="GO" id="GO:0005730">
    <property type="term" value="C:nucleolus"/>
    <property type="evidence" value="ECO:0007669"/>
    <property type="project" value="TreeGrafter"/>
</dbReference>
<organism evidence="5 6">
    <name type="scientific">Cryoendolithus antarcticus</name>
    <dbReference type="NCBI Taxonomy" id="1507870"/>
    <lineage>
        <taxon>Eukaryota</taxon>
        <taxon>Fungi</taxon>
        <taxon>Dikarya</taxon>
        <taxon>Ascomycota</taxon>
        <taxon>Pezizomycotina</taxon>
        <taxon>Dothideomycetes</taxon>
        <taxon>Dothideomycetidae</taxon>
        <taxon>Cladosporiales</taxon>
        <taxon>Cladosporiaceae</taxon>
        <taxon>Cryoendolithus</taxon>
    </lineage>
</organism>
<dbReference type="Proteomes" id="UP000192596">
    <property type="component" value="Unassembled WGS sequence"/>
</dbReference>
<evidence type="ECO:0000256" key="2">
    <source>
        <dbReference type="PROSITE-ProRule" id="PRU00176"/>
    </source>
</evidence>
<comment type="caution">
    <text evidence="5">The sequence shown here is derived from an EMBL/GenBank/DDBJ whole genome shotgun (WGS) entry which is preliminary data.</text>
</comment>
<gene>
    <name evidence="5" type="ORF">B0A48_16572</name>
</gene>
<feature type="compositionally biased region" description="Basic and acidic residues" evidence="3">
    <location>
        <begin position="232"/>
        <end position="246"/>
    </location>
</feature>
<dbReference type="Gene3D" id="3.30.70.330">
    <property type="match status" value="1"/>
</dbReference>
<name>A0A1V8SE94_9PEZI</name>
<feature type="compositionally biased region" description="Polar residues" evidence="3">
    <location>
        <begin position="51"/>
        <end position="63"/>
    </location>
</feature>
<protein>
    <recommendedName>
        <fullName evidence="4">RRM domain-containing protein</fullName>
    </recommendedName>
</protein>
<evidence type="ECO:0000256" key="3">
    <source>
        <dbReference type="SAM" id="MobiDB-lite"/>
    </source>
</evidence>
<dbReference type="InterPro" id="IPR012677">
    <property type="entry name" value="Nucleotide-bd_a/b_plait_sf"/>
</dbReference>
<dbReference type="InterPro" id="IPR035979">
    <property type="entry name" value="RBD_domain_sf"/>
</dbReference>
<dbReference type="PROSITE" id="PS50102">
    <property type="entry name" value="RRM"/>
    <property type="match status" value="1"/>
</dbReference>
<proteinExistence type="predicted"/>